<protein>
    <recommendedName>
        <fullName evidence="3">Type VI secretion-associated protein</fullName>
    </recommendedName>
</protein>
<gene>
    <name evidence="1" type="ORF">Y5S_00257</name>
</gene>
<organism evidence="1 2">
    <name type="scientific">Alcanivorax nanhaiticus</name>
    <dbReference type="NCBI Taxonomy" id="1177154"/>
    <lineage>
        <taxon>Bacteria</taxon>
        <taxon>Pseudomonadati</taxon>
        <taxon>Pseudomonadota</taxon>
        <taxon>Gammaproteobacteria</taxon>
        <taxon>Oceanospirillales</taxon>
        <taxon>Alcanivoracaceae</taxon>
        <taxon>Alcanivorax</taxon>
    </lineage>
</organism>
<evidence type="ECO:0008006" key="3">
    <source>
        <dbReference type="Google" id="ProtNLM"/>
    </source>
</evidence>
<dbReference type="InterPro" id="IPR017748">
    <property type="entry name" value="TagF"/>
</dbReference>
<dbReference type="InterPro" id="IPR038225">
    <property type="entry name" value="TagF_sf"/>
</dbReference>
<dbReference type="Gene3D" id="3.40.1730.10">
    <property type="entry name" value="pa0076 domain"/>
    <property type="match status" value="1"/>
</dbReference>
<dbReference type="Proteomes" id="UP000029444">
    <property type="component" value="Unassembled WGS sequence"/>
</dbReference>
<dbReference type="STRING" id="1177154.Y5S_00257"/>
<proteinExistence type="predicted"/>
<dbReference type="Pfam" id="PF09867">
    <property type="entry name" value="TagF_N"/>
    <property type="match status" value="1"/>
</dbReference>
<dbReference type="NCBIfam" id="TIGR03373">
    <property type="entry name" value="VI_minor_4"/>
    <property type="match status" value="1"/>
</dbReference>
<name>A0A095UVP3_9GAMM</name>
<dbReference type="RefSeq" id="WP_035229614.1">
    <property type="nucleotide sequence ID" value="NZ_ARXV01000001.1"/>
</dbReference>
<reference evidence="1 2" key="1">
    <citation type="submission" date="2012-09" db="EMBL/GenBank/DDBJ databases">
        <title>Genome Sequence of alkane-degrading Bacterium Alcanivorax sp. 19-m-6.</title>
        <authorList>
            <person name="Lai Q."/>
            <person name="Shao Z."/>
        </authorList>
    </citation>
    <scope>NUCLEOTIDE SEQUENCE [LARGE SCALE GENOMIC DNA]</scope>
    <source>
        <strain evidence="1 2">19-m-6</strain>
    </source>
</reference>
<keyword evidence="2" id="KW-1185">Reference proteome</keyword>
<comment type="caution">
    <text evidence="1">The sequence shown here is derived from an EMBL/GenBank/DDBJ whole genome shotgun (WGS) entry which is preliminary data.</text>
</comment>
<accession>A0A095UVP3</accession>
<dbReference type="AlphaFoldDB" id="A0A095UVP3"/>
<dbReference type="PATRIC" id="fig|1177154.3.peg.258"/>
<evidence type="ECO:0000313" key="2">
    <source>
        <dbReference type="Proteomes" id="UP000029444"/>
    </source>
</evidence>
<dbReference type="OrthoDB" id="9801841at2"/>
<sequence>MLGFLKANKVASPAPQKPAKTPIAAFGKLPIRADFIKLNVKEREFRELDEWIQEGYSLISRRYNGSDDEQRLSQAGIHHLVFSATDNRRCVLATIGPGGDRSGRWYPFLISAVAGQAYLRQAQAAVPLIYARFLDDSHKVLKQKWGTEPLETLLGQLETIASECDQAQRAQAVEQELGLLRSTNVVVMHDLASQFGEPVAFYQAAIELISNVMRRGPARVHWGVRLPIPAGEHGMAGLVFWLRLLDSLLGRSSQANVIWHWGDTAPGADAQDPGEVTVFFRRVPASYLPHLFDRQLRDGNVQSLQELLDNPLAPTQRARDLAALEQGTLLDLLSRFVSGGWA</sequence>
<evidence type="ECO:0000313" key="1">
    <source>
        <dbReference type="EMBL" id="KGD66590.1"/>
    </source>
</evidence>
<dbReference type="eggNOG" id="COG3913">
    <property type="taxonomic scope" value="Bacteria"/>
</dbReference>
<dbReference type="EMBL" id="ARXV01000001">
    <property type="protein sequence ID" value="KGD66590.1"/>
    <property type="molecule type" value="Genomic_DNA"/>
</dbReference>